<evidence type="ECO:0000313" key="15">
    <source>
        <dbReference type="Proteomes" id="UP001176961"/>
    </source>
</evidence>
<feature type="domain" description="DEAD-box RNA helicase Q" evidence="13">
    <location>
        <begin position="103"/>
        <end position="131"/>
    </location>
</feature>
<comment type="similarity">
    <text evidence="7">Belongs to the DEAD box helicase family. DDX56/DBP9 subfamily.</text>
</comment>
<keyword evidence="3" id="KW-0378">Hydrolase</keyword>
<evidence type="ECO:0000256" key="9">
    <source>
        <dbReference type="PROSITE-ProRule" id="PRU00552"/>
    </source>
</evidence>
<dbReference type="PANTHER" id="PTHR47959">
    <property type="entry name" value="ATP-DEPENDENT RNA HELICASE RHLE-RELATED"/>
    <property type="match status" value="1"/>
</dbReference>
<dbReference type="AlphaFoldDB" id="A0AA36HCG0"/>
<proteinExistence type="inferred from homology"/>
<dbReference type="InterPro" id="IPR014014">
    <property type="entry name" value="RNA_helicase_DEAD_Q_motif"/>
</dbReference>
<feature type="domain" description="Helicase C-terminal" evidence="12">
    <location>
        <begin position="323"/>
        <end position="512"/>
    </location>
</feature>
<accession>A0AA36HCG0</accession>
<keyword evidence="6" id="KW-0694">RNA-binding</keyword>
<dbReference type="PROSITE" id="PS51192">
    <property type="entry name" value="HELICASE_ATP_BIND_1"/>
    <property type="match status" value="1"/>
</dbReference>
<evidence type="ECO:0000256" key="5">
    <source>
        <dbReference type="ARBA" id="ARBA00022840"/>
    </source>
</evidence>
<dbReference type="Gene3D" id="3.40.50.300">
    <property type="entry name" value="P-loop containing nucleotide triphosphate hydrolases"/>
    <property type="match status" value="2"/>
</dbReference>
<dbReference type="Pfam" id="PF00270">
    <property type="entry name" value="DEAD"/>
    <property type="match status" value="1"/>
</dbReference>
<dbReference type="InterPro" id="IPR011545">
    <property type="entry name" value="DEAD/DEAH_box_helicase_dom"/>
</dbReference>
<evidence type="ECO:0000256" key="1">
    <source>
        <dbReference type="ARBA" id="ARBA00012552"/>
    </source>
</evidence>
<dbReference type="InterPro" id="IPR001650">
    <property type="entry name" value="Helicase_C-like"/>
</dbReference>
<dbReference type="Pfam" id="PF00271">
    <property type="entry name" value="Helicase_C"/>
    <property type="match status" value="1"/>
</dbReference>
<dbReference type="GO" id="GO:0003724">
    <property type="term" value="F:RNA helicase activity"/>
    <property type="evidence" value="ECO:0007669"/>
    <property type="project" value="UniProtKB-EC"/>
</dbReference>
<dbReference type="InterPro" id="IPR050079">
    <property type="entry name" value="DEAD_box_RNA_helicase"/>
</dbReference>
<dbReference type="EC" id="3.6.4.13" evidence="1"/>
<dbReference type="CDD" id="cd18787">
    <property type="entry name" value="SF2_C_DEAD"/>
    <property type="match status" value="1"/>
</dbReference>
<dbReference type="PROSITE" id="PS51195">
    <property type="entry name" value="Q_MOTIF"/>
    <property type="match status" value="1"/>
</dbReference>
<reference evidence="14" key="1">
    <citation type="submission" date="2023-07" db="EMBL/GenBank/DDBJ databases">
        <authorList>
            <consortium name="CYATHOMIX"/>
        </authorList>
    </citation>
    <scope>NUCLEOTIDE SEQUENCE</scope>
    <source>
        <strain evidence="14">N/A</strain>
    </source>
</reference>
<comment type="catalytic activity">
    <reaction evidence="8">
        <text>ATP + H2O = ADP + phosphate + H(+)</text>
        <dbReference type="Rhea" id="RHEA:13065"/>
        <dbReference type="ChEBI" id="CHEBI:15377"/>
        <dbReference type="ChEBI" id="CHEBI:15378"/>
        <dbReference type="ChEBI" id="CHEBI:30616"/>
        <dbReference type="ChEBI" id="CHEBI:43474"/>
        <dbReference type="ChEBI" id="CHEBI:456216"/>
        <dbReference type="EC" id="3.6.4.13"/>
    </reaction>
</comment>
<evidence type="ECO:0000256" key="7">
    <source>
        <dbReference type="ARBA" id="ARBA00038041"/>
    </source>
</evidence>
<evidence type="ECO:0000256" key="8">
    <source>
        <dbReference type="ARBA" id="ARBA00047984"/>
    </source>
</evidence>
<dbReference type="InterPro" id="IPR027417">
    <property type="entry name" value="P-loop_NTPase"/>
</dbReference>
<feature type="short sequence motif" description="Q motif" evidence="9">
    <location>
        <begin position="103"/>
        <end position="131"/>
    </location>
</feature>
<dbReference type="SUPFAM" id="SSF52540">
    <property type="entry name" value="P-loop containing nucleoside triphosphate hydrolases"/>
    <property type="match status" value="2"/>
</dbReference>
<keyword evidence="2" id="KW-0547">Nucleotide-binding</keyword>
<keyword evidence="4" id="KW-0347">Helicase</keyword>
<dbReference type="SMART" id="SM00487">
    <property type="entry name" value="DEXDc"/>
    <property type="match status" value="1"/>
</dbReference>
<dbReference type="EMBL" id="CATQJL010000316">
    <property type="protein sequence ID" value="CAJ0608132.1"/>
    <property type="molecule type" value="Genomic_DNA"/>
</dbReference>
<keyword evidence="15" id="KW-1185">Reference proteome</keyword>
<feature type="domain" description="Helicase ATP-binding" evidence="11">
    <location>
        <begin position="134"/>
        <end position="310"/>
    </location>
</feature>
<keyword evidence="5" id="KW-0067">ATP-binding</keyword>
<dbReference type="Proteomes" id="UP001176961">
    <property type="component" value="Unassembled WGS sequence"/>
</dbReference>
<evidence type="ECO:0000256" key="10">
    <source>
        <dbReference type="SAM" id="MobiDB-lite"/>
    </source>
</evidence>
<protein>
    <recommendedName>
        <fullName evidence="1">RNA helicase</fullName>
        <ecNumber evidence="1">3.6.4.13</ecNumber>
    </recommendedName>
</protein>
<evidence type="ECO:0000259" key="13">
    <source>
        <dbReference type="PROSITE" id="PS51195"/>
    </source>
</evidence>
<evidence type="ECO:0000256" key="6">
    <source>
        <dbReference type="ARBA" id="ARBA00022884"/>
    </source>
</evidence>
<gene>
    <name evidence="14" type="ORF">CYNAS_LOCUS20115</name>
</gene>
<name>A0AA36HCG0_CYLNA</name>
<feature type="compositionally biased region" description="Basic residues" evidence="10">
    <location>
        <begin position="602"/>
        <end position="614"/>
    </location>
</feature>
<evidence type="ECO:0000313" key="14">
    <source>
        <dbReference type="EMBL" id="CAJ0608132.1"/>
    </source>
</evidence>
<evidence type="ECO:0000256" key="4">
    <source>
        <dbReference type="ARBA" id="ARBA00022806"/>
    </source>
</evidence>
<dbReference type="GO" id="GO:0005524">
    <property type="term" value="F:ATP binding"/>
    <property type="evidence" value="ECO:0007669"/>
    <property type="project" value="UniProtKB-KW"/>
</dbReference>
<feature type="region of interest" description="Disordered" evidence="10">
    <location>
        <begin position="602"/>
        <end position="636"/>
    </location>
</feature>
<dbReference type="SMART" id="SM00490">
    <property type="entry name" value="HELICc"/>
    <property type="match status" value="1"/>
</dbReference>
<dbReference type="PROSITE" id="PS51194">
    <property type="entry name" value="HELICASE_CTER"/>
    <property type="match status" value="1"/>
</dbReference>
<dbReference type="GO" id="GO:0003723">
    <property type="term" value="F:RNA binding"/>
    <property type="evidence" value="ECO:0007669"/>
    <property type="project" value="UniProtKB-KW"/>
</dbReference>
<evidence type="ECO:0000256" key="3">
    <source>
        <dbReference type="ARBA" id="ARBA00022801"/>
    </source>
</evidence>
<dbReference type="PANTHER" id="PTHR47959:SF21">
    <property type="entry name" value="DEAD-BOX HELICASE 56"/>
    <property type="match status" value="1"/>
</dbReference>
<feature type="region of interest" description="Disordered" evidence="10">
    <location>
        <begin position="1"/>
        <end position="90"/>
    </location>
</feature>
<sequence length="636" mass="71783">MGTLKKKREKNNENEATEENFLRQAKEKKHKRKVRIAEGLPEVSHDVETSNDTTKAQKAEVQVEAEGGPRKRKRIRKNKHHKKQQGDFKRPKLSVVEPEVGAKTFSDFDIDERILKAIGNLGWKWPTQVQESMFSLAFEDKNIMARARTGSGKTGAYLIPIIQKCIAYSQDDGEPQGPSALFIAPTKELCVQINDLLVKLLEPLPFLRTLNLSDLTSEEKSVWENDFAHFVVSTPGKILEMLVARPNFCKDVRHLVLDEADLLLSFGYEEEMSALKQYLPANYQCILTSATITDDMSALKSLFMVGPVLTLKLKEGDLPDVDQLTQYQITCLDDTERFAILVAMFKLRLIVGKTIIFVNDTNRCYLTSLVLRAFGLKTCILNSSMPANSRFHVINQYNNGACDIVIASDASDAFGSDSVQPKESGRRDKESGVSRGIDFHQVGNVVNLDFPTSTDNYIHRVGRTARGRNKGTALSFCTPAERPYLDTVQEEINTQMGSKVIIPYEIRIKELDSFVLRTREVLSKCGKSVIKAARMQEIKLEIMRSAKLQSFFANNPREKTLMETSTRPTTVAVHTTAIADVPDYMVPKSLRGINFSVSTKRKVKPGQRHRRKLQGKSINQKLHNRKKNDPLTNFKI</sequence>
<organism evidence="14 15">
    <name type="scientific">Cylicocyclus nassatus</name>
    <name type="common">Nematode worm</name>
    <dbReference type="NCBI Taxonomy" id="53992"/>
    <lineage>
        <taxon>Eukaryota</taxon>
        <taxon>Metazoa</taxon>
        <taxon>Ecdysozoa</taxon>
        <taxon>Nematoda</taxon>
        <taxon>Chromadorea</taxon>
        <taxon>Rhabditida</taxon>
        <taxon>Rhabditina</taxon>
        <taxon>Rhabditomorpha</taxon>
        <taxon>Strongyloidea</taxon>
        <taxon>Strongylidae</taxon>
        <taxon>Cylicocyclus</taxon>
    </lineage>
</organism>
<dbReference type="InterPro" id="IPR014001">
    <property type="entry name" value="Helicase_ATP-bd"/>
</dbReference>
<evidence type="ECO:0000259" key="11">
    <source>
        <dbReference type="PROSITE" id="PS51192"/>
    </source>
</evidence>
<evidence type="ECO:0000256" key="2">
    <source>
        <dbReference type="ARBA" id="ARBA00022741"/>
    </source>
</evidence>
<feature type="compositionally biased region" description="Basic residues" evidence="10">
    <location>
        <begin position="70"/>
        <end position="83"/>
    </location>
</feature>
<dbReference type="GO" id="GO:0005829">
    <property type="term" value="C:cytosol"/>
    <property type="evidence" value="ECO:0007669"/>
    <property type="project" value="TreeGrafter"/>
</dbReference>
<dbReference type="GO" id="GO:0016787">
    <property type="term" value="F:hydrolase activity"/>
    <property type="evidence" value="ECO:0007669"/>
    <property type="project" value="UniProtKB-KW"/>
</dbReference>
<evidence type="ECO:0000259" key="12">
    <source>
        <dbReference type="PROSITE" id="PS51194"/>
    </source>
</evidence>
<comment type="caution">
    <text evidence="14">The sequence shown here is derived from an EMBL/GenBank/DDBJ whole genome shotgun (WGS) entry which is preliminary data.</text>
</comment>